<dbReference type="WBParaSite" id="TTAC_0000904901-mRNA-1">
    <property type="protein sequence ID" value="TTAC_0000904901-mRNA-1"/>
    <property type="gene ID" value="TTAC_0000904901"/>
</dbReference>
<organism evidence="7">
    <name type="scientific">Hydatigena taeniaeformis</name>
    <name type="common">Feline tapeworm</name>
    <name type="synonym">Taenia taeniaeformis</name>
    <dbReference type="NCBI Taxonomy" id="6205"/>
    <lineage>
        <taxon>Eukaryota</taxon>
        <taxon>Metazoa</taxon>
        <taxon>Spiralia</taxon>
        <taxon>Lophotrochozoa</taxon>
        <taxon>Platyhelminthes</taxon>
        <taxon>Cestoda</taxon>
        <taxon>Eucestoda</taxon>
        <taxon>Cyclophyllidea</taxon>
        <taxon>Taeniidae</taxon>
        <taxon>Hydatigera</taxon>
    </lineage>
</organism>
<accession>A0A0R3X6C2</accession>
<evidence type="ECO:0000313" key="7">
    <source>
        <dbReference type="WBParaSite" id="TTAC_0000904901-mRNA-1"/>
    </source>
</evidence>
<dbReference type="STRING" id="6205.A0A0R3X6C2"/>
<sequence>MSADAHSEHQIQRLLLDLIPPNGDCEVAPKLDVQWSKHLHNKLQALNVDLVSMGFVSYLRTSDPHTAIIDFNVLIAALYELFELYLRCLNAREDADIKIRRLTADLEHSRKMHDRCKDELQSTRDAVHHAKENERRIGAEKVTLANQLRASKEAFRRHQSDSQLHSAHLQRKVNSLEKEVAGLKNRLNALLEKPMVVRRFPSAHETVRSGHPSKMSSQLDRTRNVRNRENDLFYENRELRDLVSVLSTRILRFTRHLCRKRRRHQLLVGTSEAQLEVNEEEEEEEETSLDGESDADTYSDSSVCASMQSQLSDMQCQRRQSANVRHLLLELPFHLVRDQLVCRVHRLCRRLWREIKAVGSFEGALPLSKWTGGLGAVNGEALSTDEVSVEHHLQEQLSRCKLDSAQCEQEWKGDDLLMPPFVSLPPLNEEAVNDDVSLPKNGIADETVIFDNETEPRTSISDCSGKIDEKQSGYIYLKTYGGGLVPYPC</sequence>
<evidence type="ECO:0000313" key="5">
    <source>
        <dbReference type="EMBL" id="VDM33743.1"/>
    </source>
</evidence>
<keyword evidence="2 3" id="KW-0175">Coiled coil</keyword>
<dbReference type="EMBL" id="UYWX01020660">
    <property type="protein sequence ID" value="VDM33743.1"/>
    <property type="molecule type" value="Genomic_DNA"/>
</dbReference>
<gene>
    <name evidence="5" type="ORF">TTAC_LOCUS9034</name>
</gene>
<feature type="coiled-coil region" evidence="3">
    <location>
        <begin position="166"/>
        <end position="193"/>
    </location>
</feature>
<dbReference type="AlphaFoldDB" id="A0A0R3X6C2"/>
<dbReference type="Proteomes" id="UP000274429">
    <property type="component" value="Unassembled WGS sequence"/>
</dbReference>
<feature type="region of interest" description="Disordered" evidence="4">
    <location>
        <begin position="273"/>
        <end position="299"/>
    </location>
</feature>
<reference evidence="7" key="1">
    <citation type="submission" date="2017-02" db="UniProtKB">
        <authorList>
            <consortium name="WormBaseParasite"/>
        </authorList>
    </citation>
    <scope>IDENTIFICATION</scope>
</reference>
<evidence type="ECO:0000313" key="6">
    <source>
        <dbReference type="Proteomes" id="UP000274429"/>
    </source>
</evidence>
<proteinExistence type="inferred from homology"/>
<evidence type="ECO:0000256" key="3">
    <source>
        <dbReference type="SAM" id="Coils"/>
    </source>
</evidence>
<keyword evidence="6" id="KW-1185">Reference proteome</keyword>
<comment type="similarity">
    <text evidence="1">Belongs to the ADIP family.</text>
</comment>
<reference evidence="5 6" key="2">
    <citation type="submission" date="2018-11" db="EMBL/GenBank/DDBJ databases">
        <authorList>
            <consortium name="Pathogen Informatics"/>
        </authorList>
    </citation>
    <scope>NUCLEOTIDE SEQUENCE [LARGE SCALE GENOMIC DNA]</scope>
</reference>
<evidence type="ECO:0000256" key="2">
    <source>
        <dbReference type="ARBA" id="ARBA00023054"/>
    </source>
</evidence>
<dbReference type="Pfam" id="PF11559">
    <property type="entry name" value="ADIP"/>
    <property type="match status" value="1"/>
</dbReference>
<dbReference type="InterPro" id="IPR021622">
    <property type="entry name" value="Afadin/alpha-actinin-bd"/>
</dbReference>
<protein>
    <submittedName>
        <fullName evidence="7">Dzip-like_N domain-containing protein</fullName>
    </submittedName>
</protein>
<name>A0A0R3X6C2_HYDTA</name>
<dbReference type="OrthoDB" id="6287032at2759"/>
<evidence type="ECO:0000256" key="4">
    <source>
        <dbReference type="SAM" id="MobiDB-lite"/>
    </source>
</evidence>
<feature type="compositionally biased region" description="Acidic residues" evidence="4">
    <location>
        <begin position="277"/>
        <end position="297"/>
    </location>
</feature>
<evidence type="ECO:0000256" key="1">
    <source>
        <dbReference type="ARBA" id="ARBA00009291"/>
    </source>
</evidence>